<accession>A0A5J4XBM3</accession>
<dbReference type="EMBL" id="SNRW01000045">
    <property type="protein sequence ID" value="KAA6403925.1"/>
    <property type="molecule type" value="Genomic_DNA"/>
</dbReference>
<protein>
    <submittedName>
        <fullName evidence="2">Uncharacterized protein</fullName>
    </submittedName>
</protein>
<dbReference type="AlphaFoldDB" id="A0A5J4XBM3"/>
<organism evidence="2 3">
    <name type="scientific">Streblomastix strix</name>
    <dbReference type="NCBI Taxonomy" id="222440"/>
    <lineage>
        <taxon>Eukaryota</taxon>
        <taxon>Metamonada</taxon>
        <taxon>Preaxostyla</taxon>
        <taxon>Oxymonadida</taxon>
        <taxon>Streblomastigidae</taxon>
        <taxon>Streblomastix</taxon>
    </lineage>
</organism>
<feature type="region of interest" description="Disordered" evidence="1">
    <location>
        <begin position="272"/>
        <end position="303"/>
    </location>
</feature>
<evidence type="ECO:0000313" key="2">
    <source>
        <dbReference type="EMBL" id="KAA6403925.1"/>
    </source>
</evidence>
<dbReference type="Proteomes" id="UP000324800">
    <property type="component" value="Unassembled WGS sequence"/>
</dbReference>
<gene>
    <name evidence="2" type="ORF">EZS28_000538</name>
</gene>
<evidence type="ECO:0000256" key="1">
    <source>
        <dbReference type="SAM" id="MobiDB-lite"/>
    </source>
</evidence>
<reference evidence="2 3" key="1">
    <citation type="submission" date="2019-03" db="EMBL/GenBank/DDBJ databases">
        <title>Single cell metagenomics reveals metabolic interactions within the superorganism composed of flagellate Streblomastix strix and complex community of Bacteroidetes bacteria on its surface.</title>
        <authorList>
            <person name="Treitli S.C."/>
            <person name="Kolisko M."/>
            <person name="Husnik F."/>
            <person name="Keeling P."/>
            <person name="Hampl V."/>
        </authorList>
    </citation>
    <scope>NUCLEOTIDE SEQUENCE [LARGE SCALE GENOMIC DNA]</scope>
    <source>
        <strain evidence="2">ST1C</strain>
    </source>
</reference>
<comment type="caution">
    <text evidence="2">The sequence shown here is derived from an EMBL/GenBank/DDBJ whole genome shotgun (WGS) entry which is preliminary data.</text>
</comment>
<proteinExistence type="predicted"/>
<evidence type="ECO:0000313" key="3">
    <source>
        <dbReference type="Proteomes" id="UP000324800"/>
    </source>
</evidence>
<name>A0A5J4XBM3_9EUKA</name>
<sequence length="367" mass="43307">MANAYNKNQLIEDGLLFGVDLRYYTNKVGRWDLNALLDEYQIRKPHGYSTDLKKPSKSGCKIAQGSKTTTGLTSVKINNNGNYRNTKMNISEEYKRRRLVRILKIYVNQELRKFRLLDEEIAEEIRKLDYKNFREINFEDADALMLTEPFKQIVRYDEDGIQEVSYDIRYQYNNILNALNPESLIDSQEKLEKFIQYLLAKIIENQVRTVEDTVTRFVAIVSMVVVVYRNRARGAAPAELQKYIQRQEVKFVDHQNYRNNYFEDEKQETAQAHRQIASDFDDKPNPIPQINSKGNRSHRKKDDRIKNETYDNYFLDFVIKPVNSDKEMDLETAPARRKIASDFETTSGIKEPKDFNILLVHFRNKFH</sequence>